<dbReference type="InterPro" id="IPR011990">
    <property type="entry name" value="TPR-like_helical_dom_sf"/>
</dbReference>
<keyword evidence="6" id="KW-1185">Reference proteome</keyword>
<dbReference type="PROSITE" id="PS00464">
    <property type="entry name" value="RIBOSOMAL_L22"/>
    <property type="match status" value="1"/>
</dbReference>
<dbReference type="Gene3D" id="3.90.470.10">
    <property type="entry name" value="Ribosomal protein L22/L17"/>
    <property type="match status" value="1"/>
</dbReference>
<keyword evidence="3 4" id="KW-0687">Ribonucleoprotein</keyword>
<dbReference type="InterPro" id="IPR005721">
    <property type="entry name" value="Ribosomal_uL22_euk/arc"/>
</dbReference>
<dbReference type="InterPro" id="IPR001063">
    <property type="entry name" value="Ribosomal_uL22"/>
</dbReference>
<protein>
    <submittedName>
        <fullName evidence="5">60S ribosomal protein L17-2</fullName>
    </submittedName>
</protein>
<dbReference type="InterPro" id="IPR036394">
    <property type="entry name" value="Ribosomal_uL22_sf"/>
</dbReference>
<accession>A0ABD1WTT0</accession>
<evidence type="ECO:0000256" key="2">
    <source>
        <dbReference type="ARBA" id="ARBA00022980"/>
    </source>
</evidence>
<dbReference type="Pfam" id="PF00237">
    <property type="entry name" value="Ribosomal_L22"/>
    <property type="match status" value="1"/>
</dbReference>
<dbReference type="PANTHER" id="PTHR11593:SF47">
    <property type="entry name" value="LARGE RIBOSOMAL SUBUNIT PROTEIN UL22Y"/>
    <property type="match status" value="1"/>
</dbReference>
<evidence type="ECO:0000313" key="5">
    <source>
        <dbReference type="EMBL" id="KAL2553108.1"/>
    </source>
</evidence>
<dbReference type="AlphaFoldDB" id="A0ABD1WTT0"/>
<sequence>MYWPTDRPYPSLASVEVLDELLRRRTGILIDRDLLKNAEVKDLDVDALYISHIQVNQARKQRRRTYRAHGRINPYMSSPCHIELILSEKEESLRMELELQLATRDCSSLMDDHIVALVNFALHCIPNPITHIVSNLSRPGKKLLFERGLAYVRTDYQCFSLWDKYIECEISQQDWPRVATIYTQLLEIPNQQLDRYFEGFKELVASRLSELQTPEEAAAAASANS</sequence>
<organism evidence="5 6">
    <name type="scientific">Forsythia ovata</name>
    <dbReference type="NCBI Taxonomy" id="205694"/>
    <lineage>
        <taxon>Eukaryota</taxon>
        <taxon>Viridiplantae</taxon>
        <taxon>Streptophyta</taxon>
        <taxon>Embryophyta</taxon>
        <taxon>Tracheophyta</taxon>
        <taxon>Spermatophyta</taxon>
        <taxon>Magnoliopsida</taxon>
        <taxon>eudicotyledons</taxon>
        <taxon>Gunneridae</taxon>
        <taxon>Pentapetalae</taxon>
        <taxon>asterids</taxon>
        <taxon>lamiids</taxon>
        <taxon>Lamiales</taxon>
        <taxon>Oleaceae</taxon>
        <taxon>Forsythieae</taxon>
        <taxon>Forsythia</taxon>
    </lineage>
</organism>
<evidence type="ECO:0000256" key="3">
    <source>
        <dbReference type="ARBA" id="ARBA00023274"/>
    </source>
</evidence>
<evidence type="ECO:0000256" key="4">
    <source>
        <dbReference type="RuleBase" id="RU004005"/>
    </source>
</evidence>
<dbReference type="SUPFAM" id="SSF48452">
    <property type="entry name" value="TPR-like"/>
    <property type="match status" value="1"/>
</dbReference>
<dbReference type="EMBL" id="JBFOLJ010000002">
    <property type="protein sequence ID" value="KAL2553108.1"/>
    <property type="molecule type" value="Genomic_DNA"/>
</dbReference>
<dbReference type="GO" id="GO:1990904">
    <property type="term" value="C:ribonucleoprotein complex"/>
    <property type="evidence" value="ECO:0007669"/>
    <property type="project" value="UniProtKB-KW"/>
</dbReference>
<dbReference type="CDD" id="cd00336">
    <property type="entry name" value="Ribosomal_L22"/>
    <property type="match status" value="1"/>
</dbReference>
<dbReference type="PANTHER" id="PTHR11593">
    <property type="entry name" value="60S RIBOSOMAL PROTEIN L17"/>
    <property type="match status" value="1"/>
</dbReference>
<name>A0ABD1WTT0_9LAMI</name>
<keyword evidence="2 4" id="KW-0689">Ribosomal protein</keyword>
<evidence type="ECO:0000256" key="1">
    <source>
        <dbReference type="ARBA" id="ARBA00009451"/>
    </source>
</evidence>
<comment type="similarity">
    <text evidence="1 4">Belongs to the universal ribosomal protein uL22 family.</text>
</comment>
<gene>
    <name evidence="5" type="ORF">Fot_06727</name>
</gene>
<reference evidence="6" key="1">
    <citation type="submission" date="2024-07" db="EMBL/GenBank/DDBJ databases">
        <title>Two chromosome-level genome assemblies of Korean endemic species Abeliophyllum distichum and Forsythia ovata (Oleaceae).</title>
        <authorList>
            <person name="Jang H."/>
        </authorList>
    </citation>
    <scope>NUCLEOTIDE SEQUENCE [LARGE SCALE GENOMIC DNA]</scope>
</reference>
<dbReference type="Pfam" id="PF23240">
    <property type="entry name" value="HAT_PRP39_N"/>
    <property type="match status" value="1"/>
</dbReference>
<dbReference type="InterPro" id="IPR018260">
    <property type="entry name" value="Ribosomal_uL22_CS"/>
</dbReference>
<proteinExistence type="inferred from homology"/>
<dbReference type="GO" id="GO:0005840">
    <property type="term" value="C:ribosome"/>
    <property type="evidence" value="ECO:0007669"/>
    <property type="project" value="UniProtKB-KW"/>
</dbReference>
<comment type="caution">
    <text evidence="5">The sequence shown here is derived from an EMBL/GenBank/DDBJ whole genome shotgun (WGS) entry which is preliminary data.</text>
</comment>
<dbReference type="SUPFAM" id="SSF54843">
    <property type="entry name" value="Ribosomal protein L22"/>
    <property type="match status" value="1"/>
</dbReference>
<dbReference type="Proteomes" id="UP001604277">
    <property type="component" value="Unassembled WGS sequence"/>
</dbReference>
<dbReference type="Gene3D" id="1.25.40.10">
    <property type="entry name" value="Tetratricopeptide repeat domain"/>
    <property type="match status" value="1"/>
</dbReference>
<evidence type="ECO:0000313" key="6">
    <source>
        <dbReference type="Proteomes" id="UP001604277"/>
    </source>
</evidence>